<name>A0ABW6BY72_9BACT</name>
<keyword evidence="2" id="KW-0732">Signal</keyword>
<feature type="signal peptide" evidence="2">
    <location>
        <begin position="1"/>
        <end position="20"/>
    </location>
</feature>
<feature type="transmembrane region" description="Helical" evidence="1">
    <location>
        <begin position="260"/>
        <end position="281"/>
    </location>
</feature>
<sequence>MRHAKTITVLVLLISLLALAATATGIFTEEGPGAYAYTSIRGQEVLIYGKGLYQHMSAEVAPQGIAQDVVTLFIGIPLLLLSLVLSRRGSLAGSYLLTGTIGYFLVTYLFYTVMGMYNALFLVYVALLAASFFGFILALRSLPSANTNTYFHAHTPVKLAGGFLMIAAVAIGLLWLSIIVPPLADGVVVPLQVEHYTTLVVQGLDLGILLPAAFVAGRLLVHKYDAGYLLAPVYLVFLSILMTALTAKVIAMALLGYNVFPVVIIIPLFNLTAIMCAVLLLRSINKSKAVRVETSAVAKSSKRTHSS</sequence>
<organism evidence="3 4">
    <name type="scientific">Pontibacter toksunensis</name>
    <dbReference type="NCBI Taxonomy" id="1332631"/>
    <lineage>
        <taxon>Bacteria</taxon>
        <taxon>Pseudomonadati</taxon>
        <taxon>Bacteroidota</taxon>
        <taxon>Cytophagia</taxon>
        <taxon>Cytophagales</taxon>
        <taxon>Hymenobacteraceae</taxon>
        <taxon>Pontibacter</taxon>
    </lineage>
</organism>
<evidence type="ECO:0000256" key="1">
    <source>
        <dbReference type="SAM" id="Phobius"/>
    </source>
</evidence>
<feature type="transmembrane region" description="Helical" evidence="1">
    <location>
        <begin position="233"/>
        <end position="254"/>
    </location>
</feature>
<feature type="transmembrane region" description="Helical" evidence="1">
    <location>
        <begin position="92"/>
        <end position="111"/>
    </location>
</feature>
<keyword evidence="1" id="KW-0812">Transmembrane</keyword>
<keyword evidence="1" id="KW-1133">Transmembrane helix</keyword>
<evidence type="ECO:0000313" key="4">
    <source>
        <dbReference type="Proteomes" id="UP001597641"/>
    </source>
</evidence>
<keyword evidence="1" id="KW-0472">Membrane</keyword>
<accession>A0ABW6BY72</accession>
<comment type="caution">
    <text evidence="3">The sequence shown here is derived from an EMBL/GenBank/DDBJ whole genome shotgun (WGS) entry which is preliminary data.</text>
</comment>
<dbReference type="EMBL" id="JBHUOX010000012">
    <property type="protein sequence ID" value="MFD3001932.1"/>
    <property type="molecule type" value="Genomic_DNA"/>
</dbReference>
<gene>
    <name evidence="3" type="ORF">ACFS7Z_16280</name>
</gene>
<evidence type="ECO:0000256" key="2">
    <source>
        <dbReference type="SAM" id="SignalP"/>
    </source>
</evidence>
<evidence type="ECO:0000313" key="3">
    <source>
        <dbReference type="EMBL" id="MFD3001932.1"/>
    </source>
</evidence>
<feature type="transmembrane region" description="Helical" evidence="1">
    <location>
        <begin position="159"/>
        <end position="180"/>
    </location>
</feature>
<feature type="transmembrane region" description="Helical" evidence="1">
    <location>
        <begin position="117"/>
        <end position="139"/>
    </location>
</feature>
<keyword evidence="4" id="KW-1185">Reference proteome</keyword>
<feature type="transmembrane region" description="Helical" evidence="1">
    <location>
        <begin position="200"/>
        <end position="221"/>
    </location>
</feature>
<dbReference type="Proteomes" id="UP001597641">
    <property type="component" value="Unassembled WGS sequence"/>
</dbReference>
<proteinExistence type="predicted"/>
<feature type="chain" id="PRO_5047463382" evidence="2">
    <location>
        <begin position="21"/>
        <end position="307"/>
    </location>
</feature>
<protein>
    <submittedName>
        <fullName evidence="3">Uncharacterized protein</fullName>
    </submittedName>
</protein>
<feature type="transmembrane region" description="Helical" evidence="1">
    <location>
        <begin position="65"/>
        <end position="85"/>
    </location>
</feature>
<reference evidence="4" key="1">
    <citation type="journal article" date="2019" name="Int. J. Syst. Evol. Microbiol.">
        <title>The Global Catalogue of Microorganisms (GCM) 10K type strain sequencing project: providing services to taxonomists for standard genome sequencing and annotation.</title>
        <authorList>
            <consortium name="The Broad Institute Genomics Platform"/>
            <consortium name="The Broad Institute Genome Sequencing Center for Infectious Disease"/>
            <person name="Wu L."/>
            <person name="Ma J."/>
        </authorList>
    </citation>
    <scope>NUCLEOTIDE SEQUENCE [LARGE SCALE GENOMIC DNA]</scope>
    <source>
        <strain evidence="4">KCTC 23984</strain>
    </source>
</reference>